<name>A0A5B7JAE1_PORTR</name>
<dbReference type="EMBL" id="VSRR010080824">
    <property type="protein sequence ID" value="MPC89374.1"/>
    <property type="molecule type" value="Genomic_DNA"/>
</dbReference>
<sequence>MTAWMHNPERRTLIDLLISGLWCFSVRLMHRANYTIAGKSIKKLKSNCIFIATQYAINVQERPGSFV</sequence>
<dbReference type="AlphaFoldDB" id="A0A5B7JAE1"/>
<keyword evidence="2" id="KW-1185">Reference proteome</keyword>
<gene>
    <name evidence="1" type="ORF">E2C01_084316</name>
</gene>
<protein>
    <submittedName>
        <fullName evidence="1">Uncharacterized protein</fullName>
    </submittedName>
</protein>
<evidence type="ECO:0000313" key="1">
    <source>
        <dbReference type="EMBL" id="MPC89374.1"/>
    </source>
</evidence>
<evidence type="ECO:0000313" key="2">
    <source>
        <dbReference type="Proteomes" id="UP000324222"/>
    </source>
</evidence>
<comment type="caution">
    <text evidence="1">The sequence shown here is derived from an EMBL/GenBank/DDBJ whole genome shotgun (WGS) entry which is preliminary data.</text>
</comment>
<proteinExistence type="predicted"/>
<reference evidence="1 2" key="1">
    <citation type="submission" date="2019-05" db="EMBL/GenBank/DDBJ databases">
        <title>Another draft genome of Portunus trituberculatus and its Hox gene families provides insights of decapod evolution.</title>
        <authorList>
            <person name="Jeong J.-H."/>
            <person name="Song I."/>
            <person name="Kim S."/>
            <person name="Choi T."/>
            <person name="Kim D."/>
            <person name="Ryu S."/>
            <person name="Kim W."/>
        </authorList>
    </citation>
    <scope>NUCLEOTIDE SEQUENCE [LARGE SCALE GENOMIC DNA]</scope>
    <source>
        <tissue evidence="1">Muscle</tissue>
    </source>
</reference>
<accession>A0A5B7JAE1</accession>
<dbReference type="Proteomes" id="UP000324222">
    <property type="component" value="Unassembled WGS sequence"/>
</dbReference>
<organism evidence="1 2">
    <name type="scientific">Portunus trituberculatus</name>
    <name type="common">Swimming crab</name>
    <name type="synonym">Neptunus trituberculatus</name>
    <dbReference type="NCBI Taxonomy" id="210409"/>
    <lineage>
        <taxon>Eukaryota</taxon>
        <taxon>Metazoa</taxon>
        <taxon>Ecdysozoa</taxon>
        <taxon>Arthropoda</taxon>
        <taxon>Crustacea</taxon>
        <taxon>Multicrustacea</taxon>
        <taxon>Malacostraca</taxon>
        <taxon>Eumalacostraca</taxon>
        <taxon>Eucarida</taxon>
        <taxon>Decapoda</taxon>
        <taxon>Pleocyemata</taxon>
        <taxon>Brachyura</taxon>
        <taxon>Eubrachyura</taxon>
        <taxon>Portunoidea</taxon>
        <taxon>Portunidae</taxon>
        <taxon>Portuninae</taxon>
        <taxon>Portunus</taxon>
    </lineage>
</organism>